<dbReference type="AlphaFoldDB" id="M7AX48"/>
<feature type="region of interest" description="Disordered" evidence="1">
    <location>
        <begin position="45"/>
        <end position="69"/>
    </location>
</feature>
<accession>M7AX48</accession>
<evidence type="ECO:0000313" key="3">
    <source>
        <dbReference type="Proteomes" id="UP000031443"/>
    </source>
</evidence>
<reference evidence="3" key="1">
    <citation type="journal article" date="2013" name="Nat. Genet.">
        <title>The draft genomes of soft-shell turtle and green sea turtle yield insights into the development and evolution of the turtle-specific body plan.</title>
        <authorList>
            <person name="Wang Z."/>
            <person name="Pascual-Anaya J."/>
            <person name="Zadissa A."/>
            <person name="Li W."/>
            <person name="Niimura Y."/>
            <person name="Huang Z."/>
            <person name="Li C."/>
            <person name="White S."/>
            <person name="Xiong Z."/>
            <person name="Fang D."/>
            <person name="Wang B."/>
            <person name="Ming Y."/>
            <person name="Chen Y."/>
            <person name="Zheng Y."/>
            <person name="Kuraku S."/>
            <person name="Pignatelli M."/>
            <person name="Herrero J."/>
            <person name="Beal K."/>
            <person name="Nozawa M."/>
            <person name="Li Q."/>
            <person name="Wang J."/>
            <person name="Zhang H."/>
            <person name="Yu L."/>
            <person name="Shigenobu S."/>
            <person name="Wang J."/>
            <person name="Liu J."/>
            <person name="Flicek P."/>
            <person name="Searle S."/>
            <person name="Wang J."/>
            <person name="Kuratani S."/>
            <person name="Yin Y."/>
            <person name="Aken B."/>
            <person name="Zhang G."/>
            <person name="Irie N."/>
        </authorList>
    </citation>
    <scope>NUCLEOTIDE SEQUENCE [LARGE SCALE GENOMIC DNA]</scope>
</reference>
<organism evidence="2 3">
    <name type="scientific">Chelonia mydas</name>
    <name type="common">Green sea-turtle</name>
    <name type="synonym">Chelonia agassizi</name>
    <dbReference type="NCBI Taxonomy" id="8469"/>
    <lineage>
        <taxon>Eukaryota</taxon>
        <taxon>Metazoa</taxon>
        <taxon>Chordata</taxon>
        <taxon>Craniata</taxon>
        <taxon>Vertebrata</taxon>
        <taxon>Euteleostomi</taxon>
        <taxon>Archelosauria</taxon>
        <taxon>Testudinata</taxon>
        <taxon>Testudines</taxon>
        <taxon>Cryptodira</taxon>
        <taxon>Durocryptodira</taxon>
        <taxon>Americhelydia</taxon>
        <taxon>Chelonioidea</taxon>
        <taxon>Cheloniidae</taxon>
        <taxon>Chelonia</taxon>
    </lineage>
</organism>
<dbReference type="Proteomes" id="UP000031443">
    <property type="component" value="Unassembled WGS sequence"/>
</dbReference>
<evidence type="ECO:0000256" key="1">
    <source>
        <dbReference type="SAM" id="MobiDB-lite"/>
    </source>
</evidence>
<feature type="compositionally biased region" description="Basic and acidic residues" evidence="1">
    <location>
        <begin position="52"/>
        <end position="69"/>
    </location>
</feature>
<dbReference type="EMBL" id="KB557235">
    <property type="protein sequence ID" value="EMP29314.1"/>
    <property type="molecule type" value="Genomic_DNA"/>
</dbReference>
<evidence type="ECO:0000313" key="2">
    <source>
        <dbReference type="EMBL" id="EMP29314.1"/>
    </source>
</evidence>
<name>M7AX48_CHEMY</name>
<gene>
    <name evidence="2" type="ORF">UY3_13571</name>
</gene>
<protein>
    <submittedName>
        <fullName evidence="2">Chondrolectin</fullName>
    </submittedName>
</protein>
<sequence>MLQNLTKSGSGISDGDFWIGLWRSGEGQAISSACPELYQWTDGTVSSFSTPSEREVQAESKGERQLSTYHSEDTAVSRSKYVDFSYAIHGAEVVYLRSTLSEVFPSVAAGKPYDENKREDNSHVVVTETVADQRTNGDSESQFCPCYIALNYFTPFHGAAYSPLSTKAATVTRKQGETASQTHLHYHLNALQKV</sequence>
<proteinExistence type="predicted"/>
<keyword evidence="3" id="KW-1185">Reference proteome</keyword>